<reference evidence="2 3" key="2">
    <citation type="submission" date="2010-03" db="EMBL/GenBank/DDBJ databases">
        <authorList>
            <person name="Pajon A."/>
        </authorList>
    </citation>
    <scope>NUCLEOTIDE SEQUENCE [LARGE SCALE GENOMIC DNA]</scope>
    <source>
        <strain evidence="2 3">A2-162</strain>
    </source>
</reference>
<organism evidence="2 3">
    <name type="scientific">Blautia obeum A2-162</name>
    <dbReference type="NCBI Taxonomy" id="657314"/>
    <lineage>
        <taxon>Bacteria</taxon>
        <taxon>Bacillati</taxon>
        <taxon>Bacillota</taxon>
        <taxon>Clostridia</taxon>
        <taxon>Lachnospirales</taxon>
        <taxon>Lachnospiraceae</taxon>
        <taxon>Blautia</taxon>
    </lineage>
</organism>
<protein>
    <submittedName>
        <fullName evidence="2">Hydrogenase maturation factor</fullName>
    </submittedName>
</protein>
<evidence type="ECO:0000313" key="2">
    <source>
        <dbReference type="EMBL" id="CBL21944.1"/>
    </source>
</evidence>
<evidence type="ECO:0000259" key="1">
    <source>
        <dbReference type="Pfam" id="PF02769"/>
    </source>
</evidence>
<dbReference type="EMBL" id="FP929054">
    <property type="protein sequence ID" value="CBL21944.1"/>
    <property type="molecule type" value="Genomic_DNA"/>
</dbReference>
<dbReference type="InterPro" id="IPR010918">
    <property type="entry name" value="PurM-like_C_dom"/>
</dbReference>
<dbReference type="Gene3D" id="3.90.650.10">
    <property type="entry name" value="PurM-like C-terminal domain"/>
    <property type="match status" value="1"/>
</dbReference>
<dbReference type="AlphaFoldDB" id="D4LWE1"/>
<accession>D4LWE1</accession>
<dbReference type="GO" id="GO:0051604">
    <property type="term" value="P:protein maturation"/>
    <property type="evidence" value="ECO:0007669"/>
    <property type="project" value="TreeGrafter"/>
</dbReference>
<keyword evidence="3" id="KW-1185">Reference proteome</keyword>
<dbReference type="Pfam" id="PF02769">
    <property type="entry name" value="AIRS_C"/>
    <property type="match status" value="1"/>
</dbReference>
<dbReference type="PANTHER" id="PTHR30303">
    <property type="entry name" value="HYDROGENASE ISOENZYMES FORMATION PROTEIN HYPE"/>
    <property type="match status" value="1"/>
</dbReference>
<dbReference type="RefSeq" id="WP_015540871.1">
    <property type="nucleotide sequence ID" value="NC_021022.1"/>
</dbReference>
<name>D4LWE1_9FIRM</name>
<dbReference type="InterPro" id="IPR036676">
    <property type="entry name" value="PurM-like_C_sf"/>
</dbReference>
<dbReference type="SUPFAM" id="SSF56042">
    <property type="entry name" value="PurM C-terminal domain-like"/>
    <property type="match status" value="1"/>
</dbReference>
<dbReference type="Proteomes" id="UP000008955">
    <property type="component" value="Chromosome"/>
</dbReference>
<dbReference type="InterPro" id="IPR011854">
    <property type="entry name" value="HypE"/>
</dbReference>
<dbReference type="PANTHER" id="PTHR30303:SF4">
    <property type="entry name" value="HYDROGENASE EXPRESSION_FORMATION PROTEIN HYPE"/>
    <property type="match status" value="1"/>
</dbReference>
<reference evidence="2 3" key="1">
    <citation type="submission" date="2010-03" db="EMBL/GenBank/DDBJ databases">
        <title>The genome sequence of Ruminococcus obeum A2-162.</title>
        <authorList>
            <consortium name="metaHIT consortium -- http://www.metahit.eu/"/>
            <person name="Pajon A."/>
            <person name="Turner K."/>
            <person name="Parkhill J."/>
            <person name="Duncan S."/>
            <person name="Flint H."/>
        </authorList>
    </citation>
    <scope>NUCLEOTIDE SEQUENCE [LARGE SCALE GENOMIC DNA]</scope>
    <source>
        <strain evidence="2 3">A2-162</strain>
    </source>
</reference>
<dbReference type="HOGENOM" id="CLU_1364175_0_0_9"/>
<dbReference type="PATRIC" id="fig|657314.3.peg.1458"/>
<evidence type="ECO:0000313" key="3">
    <source>
        <dbReference type="Proteomes" id="UP000008955"/>
    </source>
</evidence>
<gene>
    <name evidence="2" type="ORF">CK5_03230</name>
</gene>
<sequence length="200" mass="22384">MKLGQQALEALQAEITGRLNPGEDLVVAGEIGISGTLVLISREKEKLRKYFSECFLYMSEDTLQKCKVSREDDFWMDKRISALYFTEEGGILSGLWKMAEASGVGLDVDLRKIPIRQETIEVCERLDVDPYKLESEGTVLLGTGQGNALVRELDARGIHAAVIGHTDKGNDRLLHSGEITRYLERPRFHHSGKEKKHGKA</sequence>
<feature type="domain" description="PurM-like C-terminal" evidence="1">
    <location>
        <begin position="21"/>
        <end position="170"/>
    </location>
</feature>
<dbReference type="KEGG" id="rob:CK5_03230"/>
<proteinExistence type="predicted"/>